<dbReference type="InterPro" id="IPR032710">
    <property type="entry name" value="NTF2-like_dom_sf"/>
</dbReference>
<evidence type="ECO:0000313" key="2">
    <source>
        <dbReference type="EMBL" id="ASM76720.1"/>
    </source>
</evidence>
<dbReference type="EMBL" id="CP022423">
    <property type="protein sequence ID" value="ASM76720.1"/>
    <property type="molecule type" value="Genomic_DNA"/>
</dbReference>
<feature type="domain" description="SnoaL-like" evidence="1">
    <location>
        <begin position="21"/>
        <end position="119"/>
    </location>
</feature>
<dbReference type="Gene3D" id="3.10.450.50">
    <property type="match status" value="1"/>
</dbReference>
<reference evidence="2 3" key="1">
    <citation type="submission" date="2017-07" db="EMBL/GenBank/DDBJ databases">
        <title>Complete Genome Sequence of the cosmetic ferment Vitreoscilla filiformis (ATCC15551).</title>
        <authorList>
            <person name="Contreras S."/>
            <person name="Sagory-Zalkind P."/>
            <person name="Blanquart H."/>
            <person name="Iltis A."/>
            <person name="Morand S.C."/>
        </authorList>
    </citation>
    <scope>NUCLEOTIDE SEQUENCE [LARGE SCALE GENOMIC DNA]</scope>
    <source>
        <strain evidence="2 3">ATCC 15551</strain>
    </source>
</reference>
<dbReference type="GO" id="GO:0016853">
    <property type="term" value="F:isomerase activity"/>
    <property type="evidence" value="ECO:0007669"/>
    <property type="project" value="UniProtKB-KW"/>
</dbReference>
<accession>A0A221KD14</accession>
<proteinExistence type="predicted"/>
<keyword evidence="3" id="KW-1185">Reference proteome</keyword>
<evidence type="ECO:0000259" key="1">
    <source>
        <dbReference type="Pfam" id="PF12680"/>
    </source>
</evidence>
<dbReference type="KEGG" id="vff:VITFI_CDS0942"/>
<sequence>MREDAAMDTAEEDPTLARLAHFFEHLRPDTLVQLGAHYHPTVVFKDPFQEVQGLAALQRIFRHMFDVLEAPRFVVHTRVRQGQEAFLTWDFHGRARGWAFTLHGASYLRFGDDGRIVLHRDYWDTAEELYAKLPGLGGVVRWLRRRLAAPQ</sequence>
<protein>
    <submittedName>
        <fullName evidence="2">Isomerase</fullName>
    </submittedName>
</protein>
<dbReference type="AlphaFoldDB" id="A0A221KD14"/>
<dbReference type="SUPFAM" id="SSF54427">
    <property type="entry name" value="NTF2-like"/>
    <property type="match status" value="1"/>
</dbReference>
<gene>
    <name evidence="2" type="ORF">VITFI_CDS0942</name>
</gene>
<name>A0A221KD14_VITFI</name>
<organism evidence="2 3">
    <name type="scientific">Vitreoscilla filiformis</name>
    <dbReference type="NCBI Taxonomy" id="63"/>
    <lineage>
        <taxon>Bacteria</taxon>
        <taxon>Pseudomonadati</taxon>
        <taxon>Pseudomonadota</taxon>
        <taxon>Betaproteobacteria</taxon>
        <taxon>Neisseriales</taxon>
        <taxon>Neisseriaceae</taxon>
        <taxon>Vitreoscilla</taxon>
    </lineage>
</organism>
<dbReference type="Pfam" id="PF12680">
    <property type="entry name" value="SnoaL_2"/>
    <property type="match status" value="1"/>
</dbReference>
<evidence type="ECO:0000313" key="3">
    <source>
        <dbReference type="Proteomes" id="UP000199729"/>
    </source>
</evidence>
<dbReference type="Proteomes" id="UP000199729">
    <property type="component" value="Chromosome"/>
</dbReference>
<dbReference type="InterPro" id="IPR037401">
    <property type="entry name" value="SnoaL-like"/>
</dbReference>
<keyword evidence="2" id="KW-0413">Isomerase</keyword>